<protein>
    <submittedName>
        <fullName evidence="1">Uncharacterized protein</fullName>
    </submittedName>
</protein>
<reference evidence="2" key="1">
    <citation type="submission" date="2014-04" db="EMBL/GenBank/DDBJ databases">
        <title>Evolutionary Origins and Diversification of the Mycorrhizal Mutualists.</title>
        <authorList>
            <consortium name="DOE Joint Genome Institute"/>
            <consortium name="Mycorrhizal Genomics Consortium"/>
            <person name="Kohler A."/>
            <person name="Kuo A."/>
            <person name="Nagy L.G."/>
            <person name="Floudas D."/>
            <person name="Copeland A."/>
            <person name="Barry K.W."/>
            <person name="Cichocki N."/>
            <person name="Veneault-Fourrey C."/>
            <person name="LaButti K."/>
            <person name="Lindquist E.A."/>
            <person name="Lipzen A."/>
            <person name="Lundell T."/>
            <person name="Morin E."/>
            <person name="Murat C."/>
            <person name="Riley R."/>
            <person name="Ohm R."/>
            <person name="Sun H."/>
            <person name="Tunlid A."/>
            <person name="Henrissat B."/>
            <person name="Grigoriev I.V."/>
            <person name="Hibbett D.S."/>
            <person name="Martin F."/>
        </authorList>
    </citation>
    <scope>NUCLEOTIDE SEQUENCE [LARGE SCALE GENOMIC DNA]</scope>
    <source>
        <strain evidence="2">FD-334 SS-4</strain>
    </source>
</reference>
<keyword evidence="2" id="KW-1185">Reference proteome</keyword>
<evidence type="ECO:0000313" key="1">
    <source>
        <dbReference type="EMBL" id="KJA17455.1"/>
    </source>
</evidence>
<dbReference type="EMBL" id="KN817603">
    <property type="protein sequence ID" value="KJA17455.1"/>
    <property type="molecule type" value="Genomic_DNA"/>
</dbReference>
<dbReference type="AlphaFoldDB" id="A0A0D2PAU2"/>
<name>A0A0D2PAU2_HYPSF</name>
<evidence type="ECO:0000313" key="2">
    <source>
        <dbReference type="Proteomes" id="UP000054270"/>
    </source>
</evidence>
<accession>A0A0D2PAU2</accession>
<gene>
    <name evidence="1" type="ORF">HYPSUDRAFT_1017804</name>
</gene>
<proteinExistence type="predicted"/>
<dbReference type="Proteomes" id="UP000054270">
    <property type="component" value="Unassembled WGS sequence"/>
</dbReference>
<organism evidence="1 2">
    <name type="scientific">Hypholoma sublateritium (strain FD-334 SS-4)</name>
    <dbReference type="NCBI Taxonomy" id="945553"/>
    <lineage>
        <taxon>Eukaryota</taxon>
        <taxon>Fungi</taxon>
        <taxon>Dikarya</taxon>
        <taxon>Basidiomycota</taxon>
        <taxon>Agaricomycotina</taxon>
        <taxon>Agaricomycetes</taxon>
        <taxon>Agaricomycetidae</taxon>
        <taxon>Agaricales</taxon>
        <taxon>Agaricineae</taxon>
        <taxon>Strophariaceae</taxon>
        <taxon>Hypholoma</taxon>
    </lineage>
</organism>
<sequence>MRGRHTGYDLLRRGLVPWRTLCTMIADVMGWAWMAVPTPFADSGIANVNRLSRSDGCRAGIRTIDALGRTGWGGSRAHHIEEGCASTHAHAAAAAHWRSTGAGQLRKSSMKAFPALGCQVASAAQSASAPSLRPLTEWASSRVQLDDTYGYLALLPTQDGARARAHCAILKRVSRSASIPVPGYLATNAAVHLCTVHRERCVWHF</sequence>